<dbReference type="PANTHER" id="PTHR46796:SF15">
    <property type="entry name" value="BLL1074 PROTEIN"/>
    <property type="match status" value="1"/>
</dbReference>
<dbReference type="InterPro" id="IPR050204">
    <property type="entry name" value="AraC_XylS_family_regulators"/>
</dbReference>
<sequence length="253" mass="27295">MIGQPRYWRLERNGNAVFAAVGDEFTCYAEVSGPPGPGARSPTWQLTLSWDGLVVVTDEQGRETAGPGVLVSPGLWHTMRHPAGVTSVWIDPHRLTLPRGIHALDQAHVRRLLADLEDEFDPDRLRRTVHRALGDPPVVDPRLTRALAMLGGGADLAELADGVGLSARRLRQLSASMVGCSLTKLRRWHRVREAGLLLPFLPTAEVAVRTGFADQAHLIRSMAELTGRTPGSALAVAGIRPLSDGLSAATAPR</sequence>
<feature type="domain" description="HTH araC/xylS-type" evidence="4">
    <location>
        <begin position="123"/>
        <end position="236"/>
    </location>
</feature>
<accession>A0A849BZG5</accession>
<gene>
    <name evidence="5" type="ORF">HLB23_19125</name>
</gene>
<dbReference type="GO" id="GO:0003700">
    <property type="term" value="F:DNA-binding transcription factor activity"/>
    <property type="evidence" value="ECO:0007669"/>
    <property type="project" value="InterPro"/>
</dbReference>
<reference evidence="5 6" key="1">
    <citation type="submission" date="2020-05" db="EMBL/GenBank/DDBJ databases">
        <title>MicrobeNet Type strains.</title>
        <authorList>
            <person name="Nicholson A.C."/>
        </authorList>
    </citation>
    <scope>NUCLEOTIDE SEQUENCE [LARGE SCALE GENOMIC DNA]</scope>
    <source>
        <strain evidence="5 6">JCM 3224</strain>
    </source>
</reference>
<keyword evidence="2" id="KW-0238">DNA-binding</keyword>
<keyword evidence="3" id="KW-0804">Transcription</keyword>
<dbReference type="SMART" id="SM00342">
    <property type="entry name" value="HTH_ARAC"/>
    <property type="match status" value="1"/>
</dbReference>
<evidence type="ECO:0000256" key="3">
    <source>
        <dbReference type="ARBA" id="ARBA00023163"/>
    </source>
</evidence>
<dbReference type="Proteomes" id="UP000586827">
    <property type="component" value="Unassembled WGS sequence"/>
</dbReference>
<dbReference type="PANTHER" id="PTHR46796">
    <property type="entry name" value="HTH-TYPE TRANSCRIPTIONAL ACTIVATOR RHAS-RELATED"/>
    <property type="match status" value="1"/>
</dbReference>
<comment type="caution">
    <text evidence="5">The sequence shown here is derived from an EMBL/GenBank/DDBJ whole genome shotgun (WGS) entry which is preliminary data.</text>
</comment>
<keyword evidence="6" id="KW-1185">Reference proteome</keyword>
<evidence type="ECO:0000313" key="5">
    <source>
        <dbReference type="EMBL" id="NNH71943.1"/>
    </source>
</evidence>
<dbReference type="AlphaFoldDB" id="A0A849BZG5"/>
<proteinExistence type="predicted"/>
<protein>
    <submittedName>
        <fullName evidence="5">AraC family transcriptional regulator</fullName>
    </submittedName>
</protein>
<evidence type="ECO:0000313" key="6">
    <source>
        <dbReference type="Proteomes" id="UP000586827"/>
    </source>
</evidence>
<dbReference type="Gene3D" id="1.10.10.60">
    <property type="entry name" value="Homeodomain-like"/>
    <property type="match status" value="1"/>
</dbReference>
<dbReference type="PROSITE" id="PS01124">
    <property type="entry name" value="HTH_ARAC_FAMILY_2"/>
    <property type="match status" value="1"/>
</dbReference>
<dbReference type="GO" id="GO:0043565">
    <property type="term" value="F:sequence-specific DNA binding"/>
    <property type="evidence" value="ECO:0007669"/>
    <property type="project" value="InterPro"/>
</dbReference>
<organism evidence="5 6">
    <name type="scientific">Nocardia uniformis</name>
    <dbReference type="NCBI Taxonomy" id="53432"/>
    <lineage>
        <taxon>Bacteria</taxon>
        <taxon>Bacillati</taxon>
        <taxon>Actinomycetota</taxon>
        <taxon>Actinomycetes</taxon>
        <taxon>Mycobacteriales</taxon>
        <taxon>Nocardiaceae</taxon>
        <taxon>Nocardia</taxon>
    </lineage>
</organism>
<evidence type="ECO:0000256" key="2">
    <source>
        <dbReference type="ARBA" id="ARBA00023125"/>
    </source>
</evidence>
<keyword evidence="1" id="KW-0805">Transcription regulation</keyword>
<name>A0A849BZG5_9NOCA</name>
<dbReference type="RefSeq" id="WP_067527215.1">
    <property type="nucleotide sequence ID" value="NZ_JABELX010000006.1"/>
</dbReference>
<evidence type="ECO:0000259" key="4">
    <source>
        <dbReference type="PROSITE" id="PS01124"/>
    </source>
</evidence>
<evidence type="ECO:0000256" key="1">
    <source>
        <dbReference type="ARBA" id="ARBA00023015"/>
    </source>
</evidence>
<dbReference type="InterPro" id="IPR018060">
    <property type="entry name" value="HTH_AraC"/>
</dbReference>
<dbReference type="Pfam" id="PF12833">
    <property type="entry name" value="HTH_18"/>
    <property type="match status" value="1"/>
</dbReference>
<dbReference type="EMBL" id="JABELX010000006">
    <property type="protein sequence ID" value="NNH71943.1"/>
    <property type="molecule type" value="Genomic_DNA"/>
</dbReference>